<feature type="domain" description="MoaB/Mog" evidence="7">
    <location>
        <begin position="185"/>
        <end position="323"/>
    </location>
</feature>
<dbReference type="InterPro" id="IPR036425">
    <property type="entry name" value="MoaB/Mog-like_dom_sf"/>
</dbReference>
<dbReference type="Proteomes" id="UP000677668">
    <property type="component" value="Chromosome 1"/>
</dbReference>
<reference evidence="8 9" key="1">
    <citation type="submission" date="2021-03" db="EMBL/GenBank/DDBJ databases">
        <title>Genomic and phenotypic characterization of Chloracidobacterium isolates provides evidence for multiple species.</title>
        <authorList>
            <person name="Saini M.K."/>
            <person name="Costas A.M.G."/>
            <person name="Tank M."/>
            <person name="Bryant D.A."/>
        </authorList>
    </citation>
    <scope>NUCLEOTIDE SEQUENCE [LARGE SCALE GENOMIC DNA]</scope>
    <source>
        <strain evidence="8 9">N</strain>
    </source>
</reference>
<proteinExistence type="inferred from homology"/>
<name>A0ABX8AW47_9BACT</name>
<comment type="pathway">
    <text evidence="2 6">Cofactor biosynthesis; molybdopterin biosynthesis.</text>
</comment>
<dbReference type="Pfam" id="PF00994">
    <property type="entry name" value="MoCF_biosynth"/>
    <property type="match status" value="1"/>
</dbReference>
<dbReference type="PANTHER" id="PTHR10192:SF5">
    <property type="entry name" value="GEPHYRIN"/>
    <property type="match status" value="1"/>
</dbReference>
<protein>
    <recommendedName>
        <fullName evidence="6">Molybdopterin molybdenumtransferase</fullName>
        <ecNumber evidence="6">2.10.1.1</ecNumber>
    </recommendedName>
</protein>
<dbReference type="Gene3D" id="2.170.190.11">
    <property type="entry name" value="Molybdopterin biosynthesis moea protein, domain 3"/>
    <property type="match status" value="1"/>
</dbReference>
<evidence type="ECO:0000256" key="6">
    <source>
        <dbReference type="RuleBase" id="RU365090"/>
    </source>
</evidence>
<dbReference type="NCBIfam" id="NF045515">
    <property type="entry name" value="Glp_gephyrin"/>
    <property type="match status" value="1"/>
</dbReference>
<keyword evidence="6" id="KW-0500">Molybdenum</keyword>
<dbReference type="EC" id="2.10.1.1" evidence="6"/>
<keyword evidence="4 6" id="KW-0501">Molybdenum cofactor biosynthesis</keyword>
<evidence type="ECO:0000256" key="3">
    <source>
        <dbReference type="ARBA" id="ARBA00010763"/>
    </source>
</evidence>
<sequence>MELNDQPLAVHEAQALSLAWIAPVGVERVSLFEAVGRILAETVHAPHDLPPFDNSAMDGYAVVAADTAGASEASPVRLEVSEQVTAGQLPQQAMSSGQAVRIMTGAPLPEGASGVVIQEQVRREGNTIWLTRPVREGDHIRRRGEDIRAGQAVMSAGECLTAAHIGVLAAFHRAFVTVRRRPVVAIVATGDELIEVDEPPAPGKIVNSNAYALAALVRAAGAQPLVLPLVRDDVAQVEAAFAEAAATADVVVSSGGVSVGEHDLVKPALERLGLEARFWRVWMKPGKPLLFGRLRGRPCFGLPGNPVSGMVCFHLFVRPALGKMLGLPETRWRLPEVSARLAHEVRTKGDRPTYLRARLVWTETGWQAEVLPGQGSGMLTSMLGAQGLVFFPEGKRVGQAGEVVPVLCLTSLVGDWPGL</sequence>
<evidence type="ECO:0000313" key="8">
    <source>
        <dbReference type="EMBL" id="QUV92903.1"/>
    </source>
</evidence>
<comment type="cofactor">
    <cofactor evidence="6">
        <name>Mg(2+)</name>
        <dbReference type="ChEBI" id="CHEBI:18420"/>
    </cofactor>
</comment>
<dbReference type="RefSeq" id="WP_211421336.1">
    <property type="nucleotide sequence ID" value="NZ_CP072642.1"/>
</dbReference>
<dbReference type="InterPro" id="IPR001453">
    <property type="entry name" value="MoaB/Mog_dom"/>
</dbReference>
<dbReference type="SUPFAM" id="SSF63867">
    <property type="entry name" value="MoeA C-terminal domain-like"/>
    <property type="match status" value="1"/>
</dbReference>
<dbReference type="CDD" id="cd00887">
    <property type="entry name" value="MoeA"/>
    <property type="match status" value="1"/>
</dbReference>
<dbReference type="Pfam" id="PF03454">
    <property type="entry name" value="MoeA_C"/>
    <property type="match status" value="1"/>
</dbReference>
<dbReference type="Gene3D" id="2.40.340.10">
    <property type="entry name" value="MoeA, C-terminal, domain IV"/>
    <property type="match status" value="1"/>
</dbReference>
<dbReference type="Gene3D" id="3.40.980.10">
    <property type="entry name" value="MoaB/Mog-like domain"/>
    <property type="match status" value="1"/>
</dbReference>
<evidence type="ECO:0000256" key="4">
    <source>
        <dbReference type="ARBA" id="ARBA00023150"/>
    </source>
</evidence>
<comment type="function">
    <text evidence="1 6">Catalyzes the insertion of molybdate into adenylated molybdopterin with the concomitant release of AMP.</text>
</comment>
<comment type="similarity">
    <text evidence="3 6">Belongs to the MoeA family.</text>
</comment>
<evidence type="ECO:0000313" key="9">
    <source>
        <dbReference type="Proteomes" id="UP000677668"/>
    </source>
</evidence>
<organism evidence="8 9">
    <name type="scientific">Chloracidobacterium sp. N</name>
    <dbReference type="NCBI Taxonomy" id="2821540"/>
    <lineage>
        <taxon>Bacteria</taxon>
        <taxon>Pseudomonadati</taxon>
        <taxon>Acidobacteriota</taxon>
        <taxon>Terriglobia</taxon>
        <taxon>Terriglobales</taxon>
        <taxon>Acidobacteriaceae</taxon>
        <taxon>Chloracidobacterium</taxon>
        <taxon>Chloracidobacterium aggregatum</taxon>
    </lineage>
</organism>
<gene>
    <name evidence="8" type="ORF">J8C05_05785</name>
</gene>
<comment type="catalytic activity">
    <reaction evidence="5">
        <text>adenylyl-molybdopterin + molybdate = Mo-molybdopterin + AMP + H(+)</text>
        <dbReference type="Rhea" id="RHEA:35047"/>
        <dbReference type="ChEBI" id="CHEBI:15378"/>
        <dbReference type="ChEBI" id="CHEBI:36264"/>
        <dbReference type="ChEBI" id="CHEBI:62727"/>
        <dbReference type="ChEBI" id="CHEBI:71302"/>
        <dbReference type="ChEBI" id="CHEBI:456215"/>
        <dbReference type="EC" id="2.10.1.1"/>
    </reaction>
</comment>
<dbReference type="PROSITE" id="PS01079">
    <property type="entry name" value="MOCF_BIOSYNTHESIS_2"/>
    <property type="match status" value="1"/>
</dbReference>
<evidence type="ECO:0000256" key="2">
    <source>
        <dbReference type="ARBA" id="ARBA00005046"/>
    </source>
</evidence>
<dbReference type="SUPFAM" id="SSF53218">
    <property type="entry name" value="Molybdenum cofactor biosynthesis proteins"/>
    <property type="match status" value="1"/>
</dbReference>
<keyword evidence="6" id="KW-0808">Transferase</keyword>
<dbReference type="InterPro" id="IPR005111">
    <property type="entry name" value="MoeA_C_domain_IV"/>
</dbReference>
<accession>A0ABX8AW47</accession>
<dbReference type="InterPro" id="IPR008284">
    <property type="entry name" value="MoCF_biosynth_CS"/>
</dbReference>
<keyword evidence="6" id="KW-0460">Magnesium</keyword>
<dbReference type="EMBL" id="CP072642">
    <property type="protein sequence ID" value="QUV92903.1"/>
    <property type="molecule type" value="Genomic_DNA"/>
</dbReference>
<dbReference type="InterPro" id="IPR036135">
    <property type="entry name" value="MoeA_linker/N_sf"/>
</dbReference>
<evidence type="ECO:0000256" key="5">
    <source>
        <dbReference type="ARBA" id="ARBA00047317"/>
    </source>
</evidence>
<evidence type="ECO:0000259" key="7">
    <source>
        <dbReference type="SMART" id="SM00852"/>
    </source>
</evidence>
<evidence type="ECO:0000256" key="1">
    <source>
        <dbReference type="ARBA" id="ARBA00002901"/>
    </source>
</evidence>
<dbReference type="InterPro" id="IPR005110">
    <property type="entry name" value="MoeA_linker/N"/>
</dbReference>
<dbReference type="InterPro" id="IPR038987">
    <property type="entry name" value="MoeA-like"/>
</dbReference>
<keyword evidence="6" id="KW-0479">Metal-binding</keyword>
<dbReference type="NCBIfam" id="TIGR00177">
    <property type="entry name" value="molyb_syn"/>
    <property type="match status" value="1"/>
</dbReference>
<dbReference type="PANTHER" id="PTHR10192">
    <property type="entry name" value="MOLYBDOPTERIN BIOSYNTHESIS PROTEIN"/>
    <property type="match status" value="1"/>
</dbReference>
<dbReference type="InterPro" id="IPR036688">
    <property type="entry name" value="MoeA_C_domain_IV_sf"/>
</dbReference>
<dbReference type="SUPFAM" id="SSF63882">
    <property type="entry name" value="MoeA N-terminal region -like"/>
    <property type="match status" value="1"/>
</dbReference>
<dbReference type="Pfam" id="PF03453">
    <property type="entry name" value="MoeA_N"/>
    <property type="match status" value="1"/>
</dbReference>
<dbReference type="SMART" id="SM00852">
    <property type="entry name" value="MoCF_biosynth"/>
    <property type="match status" value="1"/>
</dbReference>
<keyword evidence="9" id="KW-1185">Reference proteome</keyword>
<dbReference type="Gene3D" id="3.90.105.10">
    <property type="entry name" value="Molybdopterin biosynthesis moea protein, domain 2"/>
    <property type="match status" value="1"/>
</dbReference>